<dbReference type="PROSITE" id="PS50853">
    <property type="entry name" value="FN3"/>
    <property type="match status" value="2"/>
</dbReference>
<organism evidence="2">
    <name type="scientific">Timema cristinae</name>
    <name type="common">Walking stick</name>
    <dbReference type="NCBI Taxonomy" id="61476"/>
    <lineage>
        <taxon>Eukaryota</taxon>
        <taxon>Metazoa</taxon>
        <taxon>Ecdysozoa</taxon>
        <taxon>Arthropoda</taxon>
        <taxon>Hexapoda</taxon>
        <taxon>Insecta</taxon>
        <taxon>Pterygota</taxon>
        <taxon>Neoptera</taxon>
        <taxon>Polyneoptera</taxon>
        <taxon>Phasmatodea</taxon>
        <taxon>Timematodea</taxon>
        <taxon>Timematoidea</taxon>
        <taxon>Timematidae</taxon>
        <taxon>Timema</taxon>
    </lineage>
</organism>
<reference evidence="2" key="1">
    <citation type="submission" date="2020-11" db="EMBL/GenBank/DDBJ databases">
        <authorList>
            <person name="Tran Van P."/>
        </authorList>
    </citation>
    <scope>NUCLEOTIDE SEQUENCE</scope>
</reference>
<sequence length="1023" mass="113845">MKRPANKIRMCFVRWFCHDVISLRGPSATSTHSLTLSHSRTIEDCLGAGIKTQSLVSHLTRTIAQEVADLFMGRYSLLVRSSVFSTDKYQVALGLGKSHDQQETQPTLSRSPVLGTIHSNAILSLCLNGTQDHLPLPPKELYCIMGCSEALNRYLQRLKGKQTSSSLVRRPHIRKVHNNSGVLFLAPADQLGTPPAPALVADTLTATSLSLEWEGQRFSNMSYLVQWRYEEWAGAWQYCCNQSWGPHSTVLVENLQPYTKYRFRIALMLSPQHHSEPIVSDPSVVISTLPEGTPSSPPVIVRATAIDSARISVSWEPGPFPNGPVLSYMLQISELPEGYYALKQQQTLCSSVRYLALCSSDVMCDVLSSAHLLFCSSDAIRSQFSVTNLDSTTLIKICDMQSKLHGAYKLRNRICLESLERTSVDHSLMTILLVFKDIPTANNTNFYMCKNLLPDRNYSVSVAMRNGVGEGPSVSILVSTPPEQTVEDKLKPMLIISTQHKVIRQIADIMAEQVTIAHRQNTITGMAIHVSRRLLFISDSGGFVKSSSLKHFSEPRVILSPEQASFSPLSLSADWLNDQLYILGEVQHPSGPRWQVARCGLDGRGLTVAVAGFLYKPQNMQVDPYNGYLFWSINGGNKKGLYKLDLADISNGVKHEVLPDIISEDPHLGAFTVDHTNSALLVVNNTNNTVVFVSLDRNEISNLRDNATMQPMFKGATSLVTANKIFYWTRDSTLHSEEEDPSKTHYFYHSIWPRDDDGPFVSIAVELPSAQPVPVPVNPPIGVQAIMGPELAKISWQVPHLLGHQDYCSAVPLNLPYTPQPPPALVSHSDVNGCVTRSLPCYFEGKGAWQNWSYQVEVIEESTGQSFSCGHTNTTSYTAYHLRPGTSYLIRCYACTTGGLCPPSSEFRGKTLRAGDLPDIVWSTAEGLLKSDVTGESVKTLVHHSNLKDQQGDYHYVDITWYRDKLYMVTNTTHVHWYNLTTHVSGQLRDVDSVGSIAVDWIGRKLYWSNDKQQLVSPYKQAR</sequence>
<gene>
    <name evidence="2" type="ORF">TCEB3V08_LOCUS11498</name>
</gene>
<dbReference type="InterPro" id="IPR050713">
    <property type="entry name" value="RTP_Phos/Ushers"/>
</dbReference>
<evidence type="ECO:0000259" key="1">
    <source>
        <dbReference type="PROSITE" id="PS50853"/>
    </source>
</evidence>
<dbReference type="SUPFAM" id="SSF63825">
    <property type="entry name" value="YWTD domain"/>
    <property type="match status" value="2"/>
</dbReference>
<protein>
    <recommendedName>
        <fullName evidence="1">Fibronectin type-III domain-containing protein</fullName>
    </recommendedName>
</protein>
<dbReference type="PANTHER" id="PTHR46957">
    <property type="entry name" value="CYTOKINE RECEPTOR"/>
    <property type="match status" value="1"/>
</dbReference>
<dbReference type="GO" id="GO:0043235">
    <property type="term" value="C:receptor complex"/>
    <property type="evidence" value="ECO:0007669"/>
    <property type="project" value="TreeGrafter"/>
</dbReference>
<dbReference type="InterPro" id="IPR013783">
    <property type="entry name" value="Ig-like_fold"/>
</dbReference>
<name>A0A7R9DDP0_TIMCR</name>
<dbReference type="InterPro" id="IPR036116">
    <property type="entry name" value="FN3_sf"/>
</dbReference>
<dbReference type="Gene3D" id="2.120.10.30">
    <property type="entry name" value="TolB, C-terminal domain"/>
    <property type="match status" value="1"/>
</dbReference>
<dbReference type="InterPro" id="IPR011042">
    <property type="entry name" value="6-blade_b-propeller_TolB-like"/>
</dbReference>
<dbReference type="PANTHER" id="PTHR46957:SF1">
    <property type="entry name" value="PHOSPHATIDYLINOSITOL PHOSPHATASE PTPRQ"/>
    <property type="match status" value="1"/>
</dbReference>
<evidence type="ECO:0000313" key="2">
    <source>
        <dbReference type="EMBL" id="CAD7412750.1"/>
    </source>
</evidence>
<dbReference type="EMBL" id="OC323146">
    <property type="protein sequence ID" value="CAD7412750.1"/>
    <property type="molecule type" value="Genomic_DNA"/>
</dbReference>
<feature type="domain" description="Fibronectin type-III" evidence="1">
    <location>
        <begin position="818"/>
        <end position="914"/>
    </location>
</feature>
<dbReference type="Gene3D" id="2.60.40.10">
    <property type="entry name" value="Immunoglobulins"/>
    <property type="match status" value="3"/>
</dbReference>
<dbReference type="SUPFAM" id="SSF49265">
    <property type="entry name" value="Fibronectin type III"/>
    <property type="match status" value="2"/>
</dbReference>
<dbReference type="AlphaFoldDB" id="A0A7R9DDP0"/>
<dbReference type="Pfam" id="PF00041">
    <property type="entry name" value="fn3"/>
    <property type="match status" value="1"/>
</dbReference>
<proteinExistence type="predicted"/>
<dbReference type="CDD" id="cd00063">
    <property type="entry name" value="FN3"/>
    <property type="match status" value="3"/>
</dbReference>
<dbReference type="InterPro" id="IPR003961">
    <property type="entry name" value="FN3_dom"/>
</dbReference>
<accession>A0A7R9DDP0</accession>
<feature type="domain" description="Fibronectin type-III" evidence="1">
    <location>
        <begin position="194"/>
        <end position="291"/>
    </location>
</feature>
<dbReference type="SMART" id="SM00060">
    <property type="entry name" value="FN3"/>
    <property type="match status" value="3"/>
</dbReference>